<dbReference type="AlphaFoldDB" id="A0A0F9VLG9"/>
<proteinExistence type="predicted"/>
<accession>A0A0F9VLG9</accession>
<reference evidence="1" key="1">
    <citation type="journal article" date="2015" name="Nature">
        <title>Complex archaea that bridge the gap between prokaryotes and eukaryotes.</title>
        <authorList>
            <person name="Spang A."/>
            <person name="Saw J.H."/>
            <person name="Jorgensen S.L."/>
            <person name="Zaremba-Niedzwiedzka K."/>
            <person name="Martijn J."/>
            <person name="Lind A.E."/>
            <person name="van Eijk R."/>
            <person name="Schleper C."/>
            <person name="Guy L."/>
            <person name="Ettema T.J."/>
        </authorList>
    </citation>
    <scope>NUCLEOTIDE SEQUENCE</scope>
</reference>
<dbReference type="EMBL" id="LAZR01000329">
    <property type="protein sequence ID" value="KKN74316.1"/>
    <property type="molecule type" value="Genomic_DNA"/>
</dbReference>
<name>A0A0F9VLG9_9ZZZZ</name>
<sequence>MQNSLPVGNIMSMKDTWTTTELPNGRTLLDGPMDEFTDALDHCQKEGHHTVRAGPKPVGSKAADPLAQEFDPDQFRIIFERNDCEDATATKKDCG</sequence>
<organism evidence="1">
    <name type="scientific">marine sediment metagenome</name>
    <dbReference type="NCBI Taxonomy" id="412755"/>
    <lineage>
        <taxon>unclassified sequences</taxon>
        <taxon>metagenomes</taxon>
        <taxon>ecological metagenomes</taxon>
    </lineage>
</organism>
<evidence type="ECO:0000313" key="1">
    <source>
        <dbReference type="EMBL" id="KKN74316.1"/>
    </source>
</evidence>
<comment type="caution">
    <text evidence="1">The sequence shown here is derived from an EMBL/GenBank/DDBJ whole genome shotgun (WGS) entry which is preliminary data.</text>
</comment>
<gene>
    <name evidence="1" type="ORF">LCGC14_0392550</name>
</gene>
<protein>
    <submittedName>
        <fullName evidence="1">Uncharacterized protein</fullName>
    </submittedName>
</protein>